<reference evidence="2" key="2">
    <citation type="submission" date="2025-08" db="UniProtKB">
        <authorList>
            <consortium name="Ensembl"/>
        </authorList>
    </citation>
    <scope>IDENTIFICATION</scope>
</reference>
<reference evidence="2 3" key="1">
    <citation type="submission" date="2018-11" db="EMBL/GenBank/DDBJ databases">
        <title>Haplotype-resolved cattle genomes.</title>
        <authorList>
            <person name="Low W.Y."/>
            <person name="Tearle R."/>
            <person name="Bickhart D.M."/>
            <person name="Rosen B.D."/>
            <person name="Koren S."/>
            <person name="Rhie A."/>
            <person name="Hiendleder S."/>
            <person name="Phillippy A.M."/>
            <person name="Smith T.P.L."/>
            <person name="Williams J.L."/>
        </authorList>
    </citation>
    <scope>NUCLEOTIDE SEQUENCE [LARGE SCALE GENOMIC DNA]</scope>
</reference>
<dbReference type="Proteomes" id="UP000429181">
    <property type="component" value="Chromosome 6"/>
</dbReference>
<protein>
    <submittedName>
        <fullName evidence="2">Uncharacterized protein</fullName>
    </submittedName>
</protein>
<dbReference type="AlphaFoldDB" id="A0A4W2HCX0"/>
<accession>A0A4W2HCX0</accession>
<dbReference type="GeneTree" id="ENSGT01040000242881"/>
<evidence type="ECO:0000313" key="2">
    <source>
        <dbReference type="Ensembl" id="ENSBIXP00005029012.1"/>
    </source>
</evidence>
<feature type="region of interest" description="Disordered" evidence="1">
    <location>
        <begin position="23"/>
        <end position="69"/>
    </location>
</feature>
<dbReference type="Ensembl" id="ENSBIXT00005012093.1">
    <property type="protein sequence ID" value="ENSBIXP00005029012.1"/>
    <property type="gene ID" value="ENSBIXG00005006191.1"/>
</dbReference>
<evidence type="ECO:0000313" key="3">
    <source>
        <dbReference type="Proteomes" id="UP000429181"/>
    </source>
</evidence>
<feature type="compositionally biased region" description="Basic and acidic residues" evidence="1">
    <location>
        <begin position="29"/>
        <end position="46"/>
    </location>
</feature>
<organism evidence="2 3">
    <name type="scientific">Bos indicus x Bos taurus</name>
    <name type="common">Hybrid cattle</name>
    <dbReference type="NCBI Taxonomy" id="30522"/>
    <lineage>
        <taxon>Eukaryota</taxon>
        <taxon>Metazoa</taxon>
        <taxon>Chordata</taxon>
        <taxon>Craniata</taxon>
        <taxon>Vertebrata</taxon>
        <taxon>Euteleostomi</taxon>
        <taxon>Mammalia</taxon>
        <taxon>Eutheria</taxon>
        <taxon>Laurasiatheria</taxon>
        <taxon>Artiodactyla</taxon>
        <taxon>Ruminantia</taxon>
        <taxon>Pecora</taxon>
        <taxon>Bovidae</taxon>
        <taxon>Bovinae</taxon>
        <taxon>Bos</taxon>
    </lineage>
</organism>
<proteinExistence type="predicted"/>
<sequence length="69" mass="7570">MPQPRSEGQRLSCQAPRGVCTGQANLLAERPERGRGRADVPHHHADQGGSGEVQGSADNRAHRQRLRQH</sequence>
<evidence type="ECO:0000256" key="1">
    <source>
        <dbReference type="SAM" id="MobiDB-lite"/>
    </source>
</evidence>
<name>A0A4W2HCX0_BOBOX</name>